<feature type="region of interest" description="Disordered" evidence="1">
    <location>
        <begin position="50"/>
        <end position="73"/>
    </location>
</feature>
<keyword evidence="2" id="KW-1133">Transmembrane helix</keyword>
<proteinExistence type="predicted"/>
<evidence type="ECO:0000256" key="1">
    <source>
        <dbReference type="SAM" id="MobiDB-lite"/>
    </source>
</evidence>
<reference evidence="3 4" key="1">
    <citation type="submission" date="2019-06" db="EMBL/GenBank/DDBJ databases">
        <title>Spirosoma utsteinense sp. nov. isolated from Antarctic ice-free soils.</title>
        <authorList>
            <person name="Tahon G."/>
        </authorList>
    </citation>
    <scope>NUCLEOTIDE SEQUENCE [LARGE SCALE GENOMIC DNA]</scope>
    <source>
        <strain evidence="3 4">LMG 31447</strain>
    </source>
</reference>
<keyword evidence="2" id="KW-0472">Membrane</keyword>
<dbReference type="EMBL" id="VFIA01000021">
    <property type="protein sequence ID" value="MBC3793011.1"/>
    <property type="molecule type" value="Genomic_DNA"/>
</dbReference>
<dbReference type="RefSeq" id="WP_186738786.1">
    <property type="nucleotide sequence ID" value="NZ_VFIA01000021.1"/>
</dbReference>
<keyword evidence="4" id="KW-1185">Reference proteome</keyword>
<protein>
    <submittedName>
        <fullName evidence="3">Uncharacterized protein</fullName>
    </submittedName>
</protein>
<name>A0ABR6W8V1_9BACT</name>
<sequence>MNVLSPEVVGYLVTVIKIAIVGLLQVLIFSMLYRRMQIQKKSHRGDVSFKTYRQVSRKKGNKPGKATKEPEDLFSHLAHEYSRETTGHMGFHRRHH</sequence>
<evidence type="ECO:0000313" key="3">
    <source>
        <dbReference type="EMBL" id="MBC3793011.1"/>
    </source>
</evidence>
<gene>
    <name evidence="3" type="ORF">FH603_3527</name>
</gene>
<organism evidence="3 4">
    <name type="scientific">Spirosoma utsteinense</name>
    <dbReference type="NCBI Taxonomy" id="2585773"/>
    <lineage>
        <taxon>Bacteria</taxon>
        <taxon>Pseudomonadati</taxon>
        <taxon>Bacteroidota</taxon>
        <taxon>Cytophagia</taxon>
        <taxon>Cytophagales</taxon>
        <taxon>Cytophagaceae</taxon>
        <taxon>Spirosoma</taxon>
    </lineage>
</organism>
<dbReference type="Proteomes" id="UP000700732">
    <property type="component" value="Unassembled WGS sequence"/>
</dbReference>
<keyword evidence="2" id="KW-0812">Transmembrane</keyword>
<evidence type="ECO:0000313" key="4">
    <source>
        <dbReference type="Proteomes" id="UP000700732"/>
    </source>
</evidence>
<accession>A0ABR6W8V1</accession>
<comment type="caution">
    <text evidence="3">The sequence shown here is derived from an EMBL/GenBank/DDBJ whole genome shotgun (WGS) entry which is preliminary data.</text>
</comment>
<evidence type="ECO:0000256" key="2">
    <source>
        <dbReference type="SAM" id="Phobius"/>
    </source>
</evidence>
<feature type="transmembrane region" description="Helical" evidence="2">
    <location>
        <begin position="12"/>
        <end position="33"/>
    </location>
</feature>